<dbReference type="InterPro" id="IPR001680">
    <property type="entry name" value="WD40_rpt"/>
</dbReference>
<feature type="repeat" description="WD" evidence="4">
    <location>
        <begin position="151"/>
        <end position="183"/>
    </location>
</feature>
<comment type="function">
    <text evidence="3">Essential component of the cytosolic iron-sulfur (Fe/S) protein assembly machinery. Required for the maturation of extramitochondrial Fe/S proteins.</text>
</comment>
<dbReference type="SMART" id="SM00320">
    <property type="entry name" value="WD40"/>
    <property type="match status" value="7"/>
</dbReference>
<feature type="repeat" description="WD" evidence="4">
    <location>
        <begin position="311"/>
        <end position="347"/>
    </location>
</feature>
<dbReference type="PANTHER" id="PTHR19920:SF0">
    <property type="entry name" value="CYTOSOLIC IRON-SULFUR PROTEIN ASSEMBLY PROTEIN CIAO1-RELATED"/>
    <property type="match status" value="1"/>
</dbReference>
<dbReference type="Gene3D" id="2.130.10.10">
    <property type="entry name" value="YVTN repeat-like/Quinoprotein amine dehydrogenase"/>
    <property type="match status" value="1"/>
</dbReference>
<dbReference type="InterPro" id="IPR019775">
    <property type="entry name" value="WD40_repeat_CS"/>
</dbReference>
<dbReference type="InterPro" id="IPR020472">
    <property type="entry name" value="WD40_PAC1"/>
</dbReference>
<proteinExistence type="inferred from homology"/>
<evidence type="ECO:0000256" key="4">
    <source>
        <dbReference type="PROSITE-ProRule" id="PRU00221"/>
    </source>
</evidence>
<organism evidence="5 6">
    <name type="scientific">Komagataella pastoris</name>
    <name type="common">Yeast</name>
    <name type="synonym">Pichia pastoris</name>
    <dbReference type="NCBI Taxonomy" id="4922"/>
    <lineage>
        <taxon>Eukaryota</taxon>
        <taxon>Fungi</taxon>
        <taxon>Dikarya</taxon>
        <taxon>Ascomycota</taxon>
        <taxon>Saccharomycotina</taxon>
        <taxon>Pichiomycetes</taxon>
        <taxon>Pichiales</taxon>
        <taxon>Pichiaceae</taxon>
        <taxon>Komagataella</taxon>
    </lineage>
</organism>
<evidence type="ECO:0000256" key="3">
    <source>
        <dbReference type="HAMAP-Rule" id="MF_03037"/>
    </source>
</evidence>
<feature type="repeat" description="WD" evidence="4">
    <location>
        <begin position="53"/>
        <end position="86"/>
    </location>
</feature>
<dbReference type="GO" id="GO:0016226">
    <property type="term" value="P:iron-sulfur cluster assembly"/>
    <property type="evidence" value="ECO:0007669"/>
    <property type="project" value="UniProtKB-UniRule"/>
</dbReference>
<dbReference type="PRINTS" id="PR00320">
    <property type="entry name" value="GPROTEINBRPT"/>
</dbReference>
<keyword evidence="2" id="KW-0677">Repeat</keyword>
<dbReference type="InterPro" id="IPR036322">
    <property type="entry name" value="WD40_repeat_dom_sf"/>
</dbReference>
<dbReference type="PROSITE" id="PS00678">
    <property type="entry name" value="WD_REPEATS_1"/>
    <property type="match status" value="1"/>
</dbReference>
<dbReference type="PROSITE" id="PS50294">
    <property type="entry name" value="WD_REPEATS_REGION"/>
    <property type="match status" value="2"/>
</dbReference>
<gene>
    <name evidence="3 5" type="primary">CIA1</name>
    <name evidence="5" type="ORF">ATY40_BA7501647</name>
</gene>
<dbReference type="EMBL" id="CP014584">
    <property type="protein sequence ID" value="ANZ74202.1"/>
    <property type="molecule type" value="Genomic_DNA"/>
</dbReference>
<evidence type="ECO:0000313" key="5">
    <source>
        <dbReference type="EMBL" id="ANZ74202.1"/>
    </source>
</evidence>
<keyword evidence="1 4" id="KW-0853">WD repeat</keyword>
<evidence type="ECO:0000313" key="6">
    <source>
        <dbReference type="Proteomes" id="UP000094565"/>
    </source>
</evidence>
<keyword evidence="6" id="KW-1185">Reference proteome</keyword>
<dbReference type="InterPro" id="IPR015943">
    <property type="entry name" value="WD40/YVTN_repeat-like_dom_sf"/>
</dbReference>
<dbReference type="OrthoDB" id="284782at2759"/>
<sequence length="347" mass="39277">MSLSLLHTFTGHTDKCWATSIHPKFPLLATVSGDRSCRVYNLETKRLIAVLDDDSHSKTLSSVEWKPTGDFPSLAIGSFDSTISIWGNEEAILEDEESWTLMAIIEGHENEIKGVSWSHDGVYLASCSRDKSIWIWEADDNNEEFECVFVVQEHTQDVKHVTWHQHENVLASSSYDDTVKLFKQDDYDEDDWVNVADLTGHEGTVWSSDFEKKGERVTRLCSSSDDGTIRIWKHLHLADEQPSIDTKLPSTIKADTTQDVWELETVLPLIHHGPIYSVAWGENGYIASVGSDGRIVVYKELNSKEWQIVVSQSHSHGVYEINNVKWYGDRLVTAGDDGLVKLWELAL</sequence>
<dbReference type="PROSITE" id="PS50082">
    <property type="entry name" value="WD_REPEATS_2"/>
    <property type="match status" value="6"/>
</dbReference>
<protein>
    <recommendedName>
        <fullName evidence="3">Probable cytosolic iron-sulfur protein assembly protein 1</fullName>
    </recommendedName>
</protein>
<dbReference type="GO" id="GO:0097361">
    <property type="term" value="C:cytosolic [4Fe-4S] assembly targeting complex"/>
    <property type="evidence" value="ECO:0007669"/>
    <property type="project" value="InterPro"/>
</dbReference>
<dbReference type="PANTHER" id="PTHR19920">
    <property type="entry name" value="WD40 PROTEIN CIAO1"/>
    <property type="match status" value="1"/>
</dbReference>
<dbReference type="InterPro" id="IPR028608">
    <property type="entry name" value="CIAO1/Cia1"/>
</dbReference>
<feature type="repeat" description="WD" evidence="4">
    <location>
        <begin position="105"/>
        <end position="146"/>
    </location>
</feature>
<dbReference type="Proteomes" id="UP000094565">
    <property type="component" value="Chromosome 1"/>
</dbReference>
<dbReference type="CDD" id="cd00200">
    <property type="entry name" value="WD40"/>
    <property type="match status" value="1"/>
</dbReference>
<dbReference type="HAMAP" id="MF_03037">
    <property type="entry name" value="ciao1"/>
    <property type="match status" value="1"/>
</dbReference>
<feature type="repeat" description="WD" evidence="4">
    <location>
        <begin position="198"/>
        <end position="233"/>
    </location>
</feature>
<dbReference type="AlphaFoldDB" id="A0A1B2J8A7"/>
<feature type="repeat" description="WD" evidence="4">
    <location>
        <begin position="9"/>
        <end position="50"/>
    </location>
</feature>
<dbReference type="Pfam" id="PF00400">
    <property type="entry name" value="WD40"/>
    <property type="match status" value="7"/>
</dbReference>
<accession>A0A1B2J8A7</accession>
<reference evidence="5 6" key="1">
    <citation type="submission" date="2016-02" db="EMBL/GenBank/DDBJ databases">
        <title>Comparative genomic and transcriptomic foundation for Pichia pastoris.</title>
        <authorList>
            <person name="Love K.R."/>
            <person name="Shah K.A."/>
            <person name="Whittaker C.A."/>
            <person name="Wu J."/>
            <person name="Bartlett M.C."/>
            <person name="Ma D."/>
            <person name="Leeson R.L."/>
            <person name="Priest M."/>
            <person name="Young S.K."/>
            <person name="Love J.C."/>
        </authorList>
    </citation>
    <scope>NUCLEOTIDE SEQUENCE [LARGE SCALE GENOMIC DNA]</scope>
    <source>
        <strain evidence="5 6">ATCC 28485</strain>
    </source>
</reference>
<comment type="similarity">
    <text evidence="3">Belongs to the WD repeat CIA1 family.</text>
</comment>
<evidence type="ECO:0000256" key="1">
    <source>
        <dbReference type="ARBA" id="ARBA00022574"/>
    </source>
</evidence>
<dbReference type="SUPFAM" id="SSF50978">
    <property type="entry name" value="WD40 repeat-like"/>
    <property type="match status" value="1"/>
</dbReference>
<evidence type="ECO:0000256" key="2">
    <source>
        <dbReference type="ARBA" id="ARBA00022737"/>
    </source>
</evidence>
<name>A0A1B2J8A7_PICPA</name>